<accession>A0A2J6QCM6</accession>
<evidence type="ECO:0000259" key="2">
    <source>
        <dbReference type="Pfam" id="PF09949"/>
    </source>
</evidence>
<feature type="compositionally biased region" description="Polar residues" evidence="1">
    <location>
        <begin position="963"/>
        <end position="981"/>
    </location>
</feature>
<dbReference type="Pfam" id="PF09949">
    <property type="entry name" value="APP1_cat"/>
    <property type="match status" value="1"/>
</dbReference>
<dbReference type="EMBL" id="KZ613473">
    <property type="protein sequence ID" value="PMD24031.1"/>
    <property type="molecule type" value="Genomic_DNA"/>
</dbReference>
<name>A0A2J6QCM6_9HELO</name>
<reference evidence="3 4" key="1">
    <citation type="submission" date="2016-05" db="EMBL/GenBank/DDBJ databases">
        <title>A degradative enzymes factory behind the ericoid mycorrhizal symbiosis.</title>
        <authorList>
            <consortium name="DOE Joint Genome Institute"/>
            <person name="Martino E."/>
            <person name="Morin E."/>
            <person name="Grelet G."/>
            <person name="Kuo A."/>
            <person name="Kohler A."/>
            <person name="Daghino S."/>
            <person name="Barry K."/>
            <person name="Choi C."/>
            <person name="Cichocki N."/>
            <person name="Clum A."/>
            <person name="Copeland A."/>
            <person name="Hainaut M."/>
            <person name="Haridas S."/>
            <person name="Labutti K."/>
            <person name="Lindquist E."/>
            <person name="Lipzen A."/>
            <person name="Khouja H.-R."/>
            <person name="Murat C."/>
            <person name="Ohm R."/>
            <person name="Olson A."/>
            <person name="Spatafora J."/>
            <person name="Veneault-Fourrey C."/>
            <person name="Henrissat B."/>
            <person name="Grigoriev I."/>
            <person name="Martin F."/>
            <person name="Perotto S."/>
        </authorList>
    </citation>
    <scope>NUCLEOTIDE SEQUENCE [LARGE SCALE GENOMIC DNA]</scope>
    <source>
        <strain evidence="3 4">UAMH 7357</strain>
    </source>
</reference>
<protein>
    <submittedName>
        <fullName evidence="3">Actin patch protein 1</fullName>
    </submittedName>
</protein>
<feature type="compositionally biased region" description="Low complexity" evidence="1">
    <location>
        <begin position="425"/>
        <end position="434"/>
    </location>
</feature>
<feature type="region of interest" description="Disordered" evidence="1">
    <location>
        <begin position="92"/>
        <end position="125"/>
    </location>
</feature>
<dbReference type="Proteomes" id="UP000235672">
    <property type="component" value="Unassembled WGS sequence"/>
</dbReference>
<dbReference type="PANTHER" id="PTHR28208:SF3">
    <property type="entry name" value="PHOSPHATIDATE PHOSPHATASE APP1"/>
    <property type="match status" value="1"/>
</dbReference>
<dbReference type="InterPro" id="IPR019236">
    <property type="entry name" value="APP1_cat"/>
</dbReference>
<feature type="region of interest" description="Disordered" evidence="1">
    <location>
        <begin position="376"/>
        <end position="486"/>
    </location>
</feature>
<dbReference type="PANTHER" id="PTHR28208">
    <property type="entry name" value="PHOSPHATIDATE PHOSPHATASE APP1"/>
    <property type="match status" value="1"/>
</dbReference>
<dbReference type="SUPFAM" id="SSF56784">
    <property type="entry name" value="HAD-like"/>
    <property type="match status" value="1"/>
</dbReference>
<dbReference type="GO" id="GO:0030479">
    <property type="term" value="C:actin cortical patch"/>
    <property type="evidence" value="ECO:0007669"/>
    <property type="project" value="TreeGrafter"/>
</dbReference>
<organism evidence="3 4">
    <name type="scientific">Hyaloscypha hepaticicola</name>
    <dbReference type="NCBI Taxonomy" id="2082293"/>
    <lineage>
        <taxon>Eukaryota</taxon>
        <taxon>Fungi</taxon>
        <taxon>Dikarya</taxon>
        <taxon>Ascomycota</taxon>
        <taxon>Pezizomycotina</taxon>
        <taxon>Leotiomycetes</taxon>
        <taxon>Helotiales</taxon>
        <taxon>Hyaloscyphaceae</taxon>
        <taxon>Hyaloscypha</taxon>
    </lineage>
</organism>
<feature type="compositionally biased region" description="Basic and acidic residues" evidence="1">
    <location>
        <begin position="401"/>
        <end position="410"/>
    </location>
</feature>
<evidence type="ECO:0000256" key="1">
    <source>
        <dbReference type="SAM" id="MobiDB-lite"/>
    </source>
</evidence>
<feature type="region of interest" description="Disordered" evidence="1">
    <location>
        <begin position="930"/>
        <end position="999"/>
    </location>
</feature>
<feature type="region of interest" description="Disordered" evidence="1">
    <location>
        <begin position="729"/>
        <end position="900"/>
    </location>
</feature>
<feature type="compositionally biased region" description="Polar residues" evidence="1">
    <location>
        <begin position="477"/>
        <end position="486"/>
    </location>
</feature>
<dbReference type="STRING" id="1745343.A0A2J6QCM6"/>
<dbReference type="AlphaFoldDB" id="A0A2J6QCM6"/>
<feature type="domain" description="Phosphatidate phosphatase APP1 catalytic" evidence="2">
    <location>
        <begin position="571"/>
        <end position="720"/>
    </location>
</feature>
<feature type="compositionally biased region" description="Polar residues" evidence="1">
    <location>
        <begin position="885"/>
        <end position="900"/>
    </location>
</feature>
<feature type="compositionally biased region" description="Low complexity" evidence="1">
    <location>
        <begin position="748"/>
        <end position="757"/>
    </location>
</feature>
<dbReference type="OrthoDB" id="2117591at2759"/>
<sequence>MAQAGVSSDQYNLHYGTTVSAYSQPSLGLHLAGVLSTKEPEFQNDRVKIFKAELPYELRHTSVSSEDSEKGESDLELKFLGRTTLKLRDSFPPQSVSHAFQPPQSPSSTCSLTTSPKVAPPPLRPRATGQLYHRQSLFRYLFPHPRQSAREKLTSFRYDTLPKYKLRAQSRIYSYIVHRHNRHQERKASGKRILDIVRRRGRRIFGHQIQDNEPTISREVTMSGSLTSFGEGRERGARRKKLAGYLQAAKEIGQSYQQSYQEKWGSSNGDFDDDSVSIPGAFPDAAIASHGDEQLILFPSYAKRHTKEAPNLDAQLASRENEDALGDAEYWAREWQKFEDDRAIVDVDVRGWIYSPHRGPMTRKNRLLIGLARQLSGVPAPKPPSRAESPESATSLRARHKEHEARREEESIAQEAEQILRKGQGEQQVAAEGGYSERPQYDSDTESIYGERGRSGSHTPPRMDDSPGPGLLHKRASWNQPSDMSPQELLTANTHLMARLRPFLTNPLISSPVTVFFYDEQTSVSRTVMTNEAGHFNMRAALEFVPTHVRVLASEQLSATEEVKITEPAGVSVISDVDDTIKHSSIGSGAREIFRNAFIRDLGDLTIDGIKEWYNTMYDMGCRVHYVSNSPWQLFPVLASFFSLAGLPPGSYHLKQYSGMLQGIFEPVAERKKGTLERIIRDFPDRKFILIGDSGEADLEVYTDVVLANPGKVLAVFIRDVTTPHTAGYFDSAMGPLSGDRRRDKAPPSRAQSSSSRMTEMSEASDRPEHRPLLPPRSASEVKVQTSDGPSMGRLIDFDDEPEQMDVHESHRRVIPRSSSNFETLDSPRRRSAPDSTRVKVPPPRPSKPLALRGVSSTTPVSSSPNSSNRSSPPPPPKPRRSKATENGPSHPLSQTQSSADFQNVHQGYVSSARQKVSAAYNALPEVRSYMPGRNASSQGPQSDESPNNSSSEPLPPPLPRRTTGSAVNSITKRLSWNSTDTSEDESYKPNSNNNVPINKKLDMWKRRWHRAKNILDSQGVVLRGWRVGSDVCIEAVQLIEKTMTQMNVEGYGHGKGKTGVGGGEVKVKDLKR</sequence>
<dbReference type="InterPro" id="IPR036412">
    <property type="entry name" value="HAD-like_sf"/>
</dbReference>
<gene>
    <name evidence="3" type="ORF">NA56DRAFT_700491</name>
</gene>
<feature type="compositionally biased region" description="Low complexity" evidence="1">
    <location>
        <begin position="855"/>
        <end position="871"/>
    </location>
</feature>
<evidence type="ECO:0000313" key="4">
    <source>
        <dbReference type="Proteomes" id="UP000235672"/>
    </source>
</evidence>
<evidence type="ECO:0000313" key="3">
    <source>
        <dbReference type="EMBL" id="PMD24031.1"/>
    </source>
</evidence>
<dbReference type="InterPro" id="IPR052935">
    <property type="entry name" value="Mg2+_PAP"/>
</dbReference>
<feature type="compositionally biased region" description="Polar residues" evidence="1">
    <location>
        <begin position="935"/>
        <end position="944"/>
    </location>
</feature>
<dbReference type="GO" id="GO:0008195">
    <property type="term" value="F:phosphatidate phosphatase activity"/>
    <property type="evidence" value="ECO:0007669"/>
    <property type="project" value="InterPro"/>
</dbReference>
<proteinExistence type="predicted"/>
<feature type="compositionally biased region" description="Low complexity" evidence="1">
    <location>
        <begin position="106"/>
        <end position="116"/>
    </location>
</feature>
<keyword evidence="4" id="KW-1185">Reference proteome</keyword>